<organism evidence="2 3">
    <name type="scientific">Rhodopirellula islandica</name>
    <dbReference type="NCBI Taxonomy" id="595434"/>
    <lineage>
        <taxon>Bacteria</taxon>
        <taxon>Pseudomonadati</taxon>
        <taxon>Planctomycetota</taxon>
        <taxon>Planctomycetia</taxon>
        <taxon>Pirellulales</taxon>
        <taxon>Pirellulaceae</taxon>
        <taxon>Rhodopirellula</taxon>
    </lineage>
</organism>
<sequence length="43" mass="4359">MPTAGLALLAAGREPSGPTRNDQADVGLASLNHDEFALEPPAS</sequence>
<feature type="region of interest" description="Disordered" evidence="1">
    <location>
        <begin position="1"/>
        <end position="25"/>
    </location>
</feature>
<dbReference type="EMBL" id="LECT01000054">
    <property type="protein sequence ID" value="KLU01450.1"/>
    <property type="molecule type" value="Genomic_DNA"/>
</dbReference>
<dbReference type="STRING" id="595434.RISK_006606"/>
<accession>A0A0J1B3N6</accession>
<dbReference type="PATRIC" id="fig|595434.4.peg.6285"/>
<comment type="caution">
    <text evidence="2">The sequence shown here is derived from an EMBL/GenBank/DDBJ whole genome shotgun (WGS) entry which is preliminary data.</text>
</comment>
<proteinExistence type="predicted"/>
<gene>
    <name evidence="2" type="ORF">RISK_006606</name>
</gene>
<keyword evidence="3" id="KW-1185">Reference proteome</keyword>
<name>A0A0J1B3N6_RHOIS</name>
<dbReference type="Proteomes" id="UP000036367">
    <property type="component" value="Unassembled WGS sequence"/>
</dbReference>
<evidence type="ECO:0000313" key="2">
    <source>
        <dbReference type="EMBL" id="KLU01450.1"/>
    </source>
</evidence>
<protein>
    <submittedName>
        <fullName evidence="2">Uncharacterized protein</fullName>
    </submittedName>
</protein>
<reference evidence="2" key="1">
    <citation type="submission" date="2015-05" db="EMBL/GenBank/DDBJ databases">
        <title>Permanent draft genome of Rhodopirellula islandicus K833.</title>
        <authorList>
            <person name="Kizina J."/>
            <person name="Richter M."/>
            <person name="Glockner F.O."/>
            <person name="Harder J."/>
        </authorList>
    </citation>
    <scope>NUCLEOTIDE SEQUENCE [LARGE SCALE GENOMIC DNA]</scope>
    <source>
        <strain evidence="2">K833</strain>
    </source>
</reference>
<dbReference type="AlphaFoldDB" id="A0A0J1B3N6"/>
<evidence type="ECO:0000313" key="3">
    <source>
        <dbReference type="Proteomes" id="UP000036367"/>
    </source>
</evidence>
<evidence type="ECO:0000256" key="1">
    <source>
        <dbReference type="SAM" id="MobiDB-lite"/>
    </source>
</evidence>